<dbReference type="OrthoDB" id="5337308at2759"/>
<evidence type="ECO:0000256" key="1">
    <source>
        <dbReference type="ARBA" id="ARBA00010617"/>
    </source>
</evidence>
<keyword evidence="2" id="KW-0479">Metal-binding</keyword>
<proteinExistence type="inferred from homology"/>
<dbReference type="PANTHER" id="PTHR46300:SF9">
    <property type="entry name" value="P450, PUTATIVE-RELATED"/>
    <property type="match status" value="1"/>
</dbReference>
<dbReference type="PANTHER" id="PTHR46300">
    <property type="entry name" value="P450, PUTATIVE (EUROFUNG)-RELATED-RELATED"/>
    <property type="match status" value="1"/>
</dbReference>
<accession>A0A9W8ZIB0</accession>
<evidence type="ECO:0000256" key="2">
    <source>
        <dbReference type="ARBA" id="ARBA00022723"/>
    </source>
</evidence>
<dbReference type="InterPro" id="IPR001128">
    <property type="entry name" value="Cyt_P450"/>
</dbReference>
<evidence type="ECO:0000256" key="4">
    <source>
        <dbReference type="ARBA" id="ARBA00023004"/>
    </source>
</evidence>
<comment type="caution">
    <text evidence="6">The sequence shown here is derived from an EMBL/GenBank/DDBJ whole genome shotgun (WGS) entry which is preliminary data.</text>
</comment>
<feature type="region of interest" description="Disordered" evidence="5">
    <location>
        <begin position="574"/>
        <end position="595"/>
    </location>
</feature>
<dbReference type="InterPro" id="IPR050364">
    <property type="entry name" value="Cytochrome_P450_fung"/>
</dbReference>
<dbReference type="Gene3D" id="1.10.630.10">
    <property type="entry name" value="Cytochrome P450"/>
    <property type="match status" value="2"/>
</dbReference>
<evidence type="ECO:0000256" key="5">
    <source>
        <dbReference type="SAM" id="MobiDB-lite"/>
    </source>
</evidence>
<dbReference type="GO" id="GO:0016705">
    <property type="term" value="F:oxidoreductase activity, acting on paired donors, with incorporation or reduction of molecular oxygen"/>
    <property type="evidence" value="ECO:0007669"/>
    <property type="project" value="InterPro"/>
</dbReference>
<dbReference type="Proteomes" id="UP001140510">
    <property type="component" value="Unassembled WGS sequence"/>
</dbReference>
<keyword evidence="7" id="KW-1185">Reference proteome</keyword>
<keyword evidence="3" id="KW-0560">Oxidoreductase</keyword>
<dbReference type="EMBL" id="JAPEVA010000020">
    <property type="protein sequence ID" value="KAJ4407509.1"/>
    <property type="molecule type" value="Genomic_DNA"/>
</dbReference>
<dbReference type="GO" id="GO:0005506">
    <property type="term" value="F:iron ion binding"/>
    <property type="evidence" value="ECO:0007669"/>
    <property type="project" value="InterPro"/>
</dbReference>
<evidence type="ECO:0000256" key="3">
    <source>
        <dbReference type="ARBA" id="ARBA00023002"/>
    </source>
</evidence>
<protein>
    <recommendedName>
        <fullName evidence="8">Cytochrome P450</fullName>
    </recommendedName>
</protein>
<reference evidence="6" key="1">
    <citation type="submission" date="2022-10" db="EMBL/GenBank/DDBJ databases">
        <title>Tapping the CABI collections for fungal endophytes: first genome assemblies for Collariella, Neodidymelliopsis, Ascochyta clinopodiicola, Didymella pomorum, Didymosphaeria variabile, Neocosmospora piperis and Neocucurbitaria cava.</title>
        <authorList>
            <person name="Hill R."/>
        </authorList>
    </citation>
    <scope>NUCLEOTIDE SEQUENCE</scope>
    <source>
        <strain evidence="6">IMI 355091</strain>
    </source>
</reference>
<evidence type="ECO:0000313" key="7">
    <source>
        <dbReference type="Proteomes" id="UP001140510"/>
    </source>
</evidence>
<dbReference type="Pfam" id="PF00067">
    <property type="entry name" value="p450"/>
    <property type="match status" value="2"/>
</dbReference>
<sequence>MMKNYQEMFDLESYCILRDLYRNTKNGTIEVSFRPYIQRYALNTTLTLCYGIRMDEVYDDLLREIIHMGSAISLLRSASENHQDYIPILRYLPNNEENARSKELRERRDKYLNELLDNVRGMIKKGTEKPLNHNFEKEDVSYLNAIVKEAGRYYTVSNMSLPRKTMSDVRWGNAVIPKNTMVLINAQAGNHDTDYWGADADSFNPERWLEASQTPSSLQVEKTLSSTPHLSFGASSRSCPGATIASKLIYAALFRLLSPYRIEASKADPLNTDYVDYNLIKRVLVAIPRAFKIKLSPRDGTGDLARKVPKCLFVADDEGAGQLVGDTRTPPSAQSIWKGNMYAERELWNWHQNYFDKDDCDIQYLHLVDAFKVIGLSTECEEEGGHNNDWSLGHYDEFRVDPDSGHYGGILPIIKQAYQVGATTYKSTGGYYKFIVNQHDGLLAAVDISSPRNAVKSHWKSIGGNSNVKNLQWYLAHNVINDETSRIVPRALCNKLIPKLYLWPGTLFDKKKDPTEFQALIGSPIGGTIAIMLAQHKEELGNKEIYEVTVVTDDWSSSKKTRVQEMHMFFHIRDMPEDSGDNKPTDDGAKRGSFG</sequence>
<name>A0A9W8ZIB0_9PLEO</name>
<evidence type="ECO:0000313" key="6">
    <source>
        <dbReference type="EMBL" id="KAJ4407509.1"/>
    </source>
</evidence>
<gene>
    <name evidence="6" type="ORF">N0V91_003777</name>
</gene>
<organism evidence="6 7">
    <name type="scientific">Didymella pomorum</name>
    <dbReference type="NCBI Taxonomy" id="749634"/>
    <lineage>
        <taxon>Eukaryota</taxon>
        <taxon>Fungi</taxon>
        <taxon>Dikarya</taxon>
        <taxon>Ascomycota</taxon>
        <taxon>Pezizomycotina</taxon>
        <taxon>Dothideomycetes</taxon>
        <taxon>Pleosporomycetidae</taxon>
        <taxon>Pleosporales</taxon>
        <taxon>Pleosporineae</taxon>
        <taxon>Didymellaceae</taxon>
        <taxon>Didymella</taxon>
    </lineage>
</organism>
<comment type="similarity">
    <text evidence="1">Belongs to the cytochrome P450 family.</text>
</comment>
<dbReference type="GO" id="GO:0004497">
    <property type="term" value="F:monooxygenase activity"/>
    <property type="evidence" value="ECO:0007669"/>
    <property type="project" value="InterPro"/>
</dbReference>
<evidence type="ECO:0008006" key="8">
    <source>
        <dbReference type="Google" id="ProtNLM"/>
    </source>
</evidence>
<dbReference type="InterPro" id="IPR036396">
    <property type="entry name" value="Cyt_P450_sf"/>
</dbReference>
<keyword evidence="4" id="KW-0408">Iron</keyword>
<dbReference type="GO" id="GO:0020037">
    <property type="term" value="F:heme binding"/>
    <property type="evidence" value="ECO:0007669"/>
    <property type="project" value="InterPro"/>
</dbReference>
<dbReference type="AlphaFoldDB" id="A0A9W8ZIB0"/>
<dbReference type="SUPFAM" id="SSF48264">
    <property type="entry name" value="Cytochrome P450"/>
    <property type="match status" value="1"/>
</dbReference>